<reference evidence="2" key="1">
    <citation type="journal article" date="2020" name="Fungal Divers.">
        <title>Resolving the Mortierellaceae phylogeny through synthesis of multi-gene phylogenetics and phylogenomics.</title>
        <authorList>
            <person name="Vandepol N."/>
            <person name="Liber J."/>
            <person name="Desiro A."/>
            <person name="Na H."/>
            <person name="Kennedy M."/>
            <person name="Barry K."/>
            <person name="Grigoriev I.V."/>
            <person name="Miller A.N."/>
            <person name="O'Donnell K."/>
            <person name="Stajich J.E."/>
            <person name="Bonito G."/>
        </authorList>
    </citation>
    <scope>NUCLEOTIDE SEQUENCE</scope>
    <source>
        <strain evidence="2">MES-2147</strain>
    </source>
</reference>
<accession>A0A9P6MFE2</accession>
<evidence type="ECO:0000256" key="1">
    <source>
        <dbReference type="SAM" id="MobiDB-lite"/>
    </source>
</evidence>
<name>A0A9P6MFE2_9FUNG</name>
<feature type="region of interest" description="Disordered" evidence="1">
    <location>
        <begin position="1"/>
        <end position="21"/>
    </location>
</feature>
<evidence type="ECO:0000313" key="3">
    <source>
        <dbReference type="Proteomes" id="UP000749646"/>
    </source>
</evidence>
<gene>
    <name evidence="2" type="ORF">BGZ65_007658</name>
</gene>
<dbReference type="Proteomes" id="UP000749646">
    <property type="component" value="Unassembled WGS sequence"/>
</dbReference>
<comment type="caution">
    <text evidence="2">The sequence shown here is derived from an EMBL/GenBank/DDBJ whole genome shotgun (WGS) entry which is preliminary data.</text>
</comment>
<evidence type="ECO:0000313" key="2">
    <source>
        <dbReference type="EMBL" id="KAF9996773.1"/>
    </source>
</evidence>
<keyword evidence="3" id="KW-1185">Reference proteome</keyword>
<dbReference type="AlphaFoldDB" id="A0A9P6MFE2"/>
<protein>
    <submittedName>
        <fullName evidence="2">Uncharacterized protein</fullName>
    </submittedName>
</protein>
<feature type="non-terminal residue" evidence="2">
    <location>
        <position position="59"/>
    </location>
</feature>
<proteinExistence type="predicted"/>
<dbReference type="EMBL" id="JAAAHW010001113">
    <property type="protein sequence ID" value="KAF9996773.1"/>
    <property type="molecule type" value="Genomic_DNA"/>
</dbReference>
<organism evidence="2 3">
    <name type="scientific">Modicella reniformis</name>
    <dbReference type="NCBI Taxonomy" id="1440133"/>
    <lineage>
        <taxon>Eukaryota</taxon>
        <taxon>Fungi</taxon>
        <taxon>Fungi incertae sedis</taxon>
        <taxon>Mucoromycota</taxon>
        <taxon>Mortierellomycotina</taxon>
        <taxon>Mortierellomycetes</taxon>
        <taxon>Mortierellales</taxon>
        <taxon>Mortierellaceae</taxon>
        <taxon>Modicella</taxon>
    </lineage>
</organism>
<sequence length="59" mass="6366">MPSATHKPATIIQGSLGPEVRQDTTQNLVPTNGLLQALLEGRPNDIETFSLAARDHESQ</sequence>